<dbReference type="Gene3D" id="3.90.1750.20">
    <property type="entry name" value="Putative Large Serine Recombinase, Chain B, Domain 2"/>
    <property type="match status" value="1"/>
</dbReference>
<dbReference type="AlphaFoldDB" id="A0A7L6N2V8"/>
<dbReference type="Pfam" id="PF07508">
    <property type="entry name" value="Recombinase"/>
    <property type="match status" value="1"/>
</dbReference>
<dbReference type="PANTHER" id="PTHR30461:SF23">
    <property type="entry name" value="DNA RECOMBINASE-RELATED"/>
    <property type="match status" value="1"/>
</dbReference>
<feature type="domain" description="Resolvase/invertase-type recombinase catalytic" evidence="2">
    <location>
        <begin position="19"/>
        <end position="166"/>
    </location>
</feature>
<dbReference type="InterPro" id="IPR038109">
    <property type="entry name" value="DNA_bind_recomb_sf"/>
</dbReference>
<dbReference type="SUPFAM" id="SSF53041">
    <property type="entry name" value="Resolvase-like"/>
    <property type="match status" value="1"/>
</dbReference>
<dbReference type="GO" id="GO:0003677">
    <property type="term" value="F:DNA binding"/>
    <property type="evidence" value="ECO:0007669"/>
    <property type="project" value="InterPro"/>
</dbReference>
<dbReference type="GO" id="GO:0000150">
    <property type="term" value="F:DNA strand exchange activity"/>
    <property type="evidence" value="ECO:0007669"/>
    <property type="project" value="InterPro"/>
</dbReference>
<evidence type="ECO:0000256" key="1">
    <source>
        <dbReference type="SAM" id="MobiDB-lite"/>
    </source>
</evidence>
<dbReference type="PROSITE" id="PS51736">
    <property type="entry name" value="RECOMBINASES_3"/>
    <property type="match status" value="1"/>
</dbReference>
<evidence type="ECO:0000313" key="4">
    <source>
        <dbReference type="EMBL" id="QLY39395.1"/>
    </source>
</evidence>
<dbReference type="Pfam" id="PF13408">
    <property type="entry name" value="Zn_ribbon_recom"/>
    <property type="match status" value="1"/>
</dbReference>
<dbReference type="InterPro" id="IPR025827">
    <property type="entry name" value="Zn_ribbon_recom_dom"/>
</dbReference>
<dbReference type="InterPro" id="IPR050639">
    <property type="entry name" value="SSR_resolvase"/>
</dbReference>
<dbReference type="PROSITE" id="PS51737">
    <property type="entry name" value="RECOMBINASE_DNA_BIND"/>
    <property type="match status" value="1"/>
</dbReference>
<dbReference type="RefSeq" id="WP_312031863.1">
    <property type="nucleotide sequence ID" value="NZ_CP051151.1"/>
</dbReference>
<sequence>MKRTITKIEAKPRLVSKTKVAAYARVSTGKDAMLHSLASQVSHYKKLIQDNNDWEFAGVYADEAYTGTKESRTEFQQLIKDCKTGKIDMIITKSISRFARNTVTLLKTVRELKSIDVDVFFEEQNIHSISSEGEMILTLLASVAQEESRSVSDNMKWRIKREFENGVMWGGKSSLGYKLVDKKLIIVPEEAEIVKLIFQLYIDGHGADSIRKILDSKGIKPMYTKTWGHSSIMKILKNRNYTGDLILQKTYVENHLTKKQKMNKGELNKYLITDNHDAIISKETFEKAQAIRTQRASKNKSHAPRQQYPFKGITKCGICGSSYTRKRMRDKLVWVCSLSARQGQEVCNAKLVPDNIIVEASNHILGMDQYDDTYFKSKVKTIIVKPNRLLEFHMKDGTIINYHWEHPSRSKSWTPDMKEKARQRSLLQHQGGKQNA</sequence>
<feature type="domain" description="Recombinase" evidence="3">
    <location>
        <begin position="174"/>
        <end position="298"/>
    </location>
</feature>
<dbReference type="KEGG" id="tbk:HF295_00385"/>
<proteinExistence type="predicted"/>
<evidence type="ECO:0000259" key="2">
    <source>
        <dbReference type="PROSITE" id="PS51736"/>
    </source>
</evidence>
<dbReference type="Pfam" id="PF00239">
    <property type="entry name" value="Resolvase"/>
    <property type="match status" value="1"/>
</dbReference>
<accession>A0A7L6N2V8</accession>
<evidence type="ECO:0000313" key="5">
    <source>
        <dbReference type="Proteomes" id="UP000512167"/>
    </source>
</evidence>
<evidence type="ECO:0000259" key="3">
    <source>
        <dbReference type="PROSITE" id="PS51737"/>
    </source>
</evidence>
<feature type="compositionally biased region" description="Polar residues" evidence="1">
    <location>
        <begin position="425"/>
        <end position="436"/>
    </location>
</feature>
<dbReference type="Gene3D" id="3.40.50.1390">
    <property type="entry name" value="Resolvase, N-terminal catalytic domain"/>
    <property type="match status" value="1"/>
</dbReference>
<dbReference type="InterPro" id="IPR006119">
    <property type="entry name" value="Resolv_N"/>
</dbReference>
<dbReference type="InterPro" id="IPR036162">
    <property type="entry name" value="Resolvase-like_N_sf"/>
</dbReference>
<protein>
    <submittedName>
        <fullName evidence="4">Recombinase family protein</fullName>
    </submittedName>
</protein>
<feature type="region of interest" description="Disordered" evidence="1">
    <location>
        <begin position="409"/>
        <end position="436"/>
    </location>
</feature>
<dbReference type="SMART" id="SM00857">
    <property type="entry name" value="Resolvase"/>
    <property type="match status" value="1"/>
</dbReference>
<dbReference type="EMBL" id="CP051151">
    <property type="protein sequence ID" value="QLY39395.1"/>
    <property type="molecule type" value="Genomic_DNA"/>
</dbReference>
<dbReference type="PANTHER" id="PTHR30461">
    <property type="entry name" value="DNA-INVERTASE FROM LAMBDOID PROPHAGE"/>
    <property type="match status" value="1"/>
</dbReference>
<dbReference type="Proteomes" id="UP000512167">
    <property type="component" value="Chromosome"/>
</dbReference>
<name>A0A7L6N2V8_9MOLU</name>
<reference evidence="4 5" key="1">
    <citation type="submission" date="2020-04" db="EMBL/GenBank/DDBJ databases">
        <authorList>
            <person name="Zheng R.K."/>
            <person name="Sun C.M."/>
        </authorList>
    </citation>
    <scope>NUCLEOTIDE SEQUENCE [LARGE SCALE GENOMIC DNA]</scope>
    <source>
        <strain evidence="5">zrk29</strain>
    </source>
</reference>
<dbReference type="CDD" id="cd00338">
    <property type="entry name" value="Ser_Recombinase"/>
    <property type="match status" value="1"/>
</dbReference>
<organism evidence="4 5">
    <name type="scientific">Hujiaoplasma nucleasis</name>
    <dbReference type="NCBI Taxonomy" id="2725268"/>
    <lineage>
        <taxon>Bacteria</taxon>
        <taxon>Bacillati</taxon>
        <taxon>Mycoplasmatota</taxon>
        <taxon>Mollicutes</taxon>
        <taxon>Candidatus Izemoplasmatales</taxon>
        <taxon>Hujiaoplasmataceae</taxon>
        <taxon>Hujiaoplasma</taxon>
    </lineage>
</organism>
<dbReference type="InterPro" id="IPR011109">
    <property type="entry name" value="DNA_bind_recombinase_dom"/>
</dbReference>
<keyword evidence="5" id="KW-1185">Reference proteome</keyword>
<gene>
    <name evidence="4" type="ORF">HF295_00385</name>
</gene>